<dbReference type="InterPro" id="IPR036412">
    <property type="entry name" value="HAD-like_sf"/>
</dbReference>
<dbReference type="Pfam" id="PF12710">
    <property type="entry name" value="HAD"/>
    <property type="match status" value="1"/>
</dbReference>
<proteinExistence type="predicted"/>
<evidence type="ECO:0000256" key="2">
    <source>
        <dbReference type="SAM" id="Phobius"/>
    </source>
</evidence>
<dbReference type="EMBL" id="LR217713">
    <property type="protein sequence ID" value="VFP81846.1"/>
    <property type="molecule type" value="Genomic_DNA"/>
</dbReference>
<dbReference type="GO" id="GO:0046872">
    <property type="term" value="F:metal ion binding"/>
    <property type="evidence" value="ECO:0007669"/>
    <property type="project" value="UniProtKB-KW"/>
</dbReference>
<evidence type="ECO:0000256" key="1">
    <source>
        <dbReference type="ARBA" id="ARBA00022723"/>
    </source>
</evidence>
<keyword evidence="2" id="KW-1133">Transmembrane helix</keyword>
<evidence type="ECO:0000313" key="4">
    <source>
        <dbReference type="Proteomes" id="UP000294441"/>
    </source>
</evidence>
<keyword evidence="3" id="KW-0378">Hydrolase</keyword>
<dbReference type="InterPro" id="IPR023214">
    <property type="entry name" value="HAD_sf"/>
</dbReference>
<keyword evidence="1" id="KW-0479">Metal-binding</keyword>
<dbReference type="Gene3D" id="1.20.1440.100">
    <property type="entry name" value="SG protein - dephosphorylation function"/>
    <property type="match status" value="1"/>
</dbReference>
<dbReference type="GeneID" id="66304457"/>
<gene>
    <name evidence="3" type="primary">pgpC</name>
    <name evidence="3" type="ORF">ERCICURV3402_179</name>
</gene>
<dbReference type="EC" id="3.1.3.27" evidence="3"/>
<name>A0A451D7R7_9GAMM</name>
<dbReference type="AlphaFoldDB" id="A0A451D7R7"/>
<organism evidence="3 4">
    <name type="scientific">Candidatus Erwinia haradaeae</name>
    <dbReference type="NCBI Taxonomy" id="1922217"/>
    <lineage>
        <taxon>Bacteria</taxon>
        <taxon>Pseudomonadati</taxon>
        <taxon>Pseudomonadota</taxon>
        <taxon>Gammaproteobacteria</taxon>
        <taxon>Enterobacterales</taxon>
        <taxon>Erwiniaceae</taxon>
        <taxon>Erwinia</taxon>
    </lineage>
</organism>
<feature type="transmembrane region" description="Helical" evidence="2">
    <location>
        <begin position="37"/>
        <end position="55"/>
    </location>
</feature>
<protein>
    <submittedName>
        <fullName evidence="3">Phosphatidylglycerophosphatase C</fullName>
        <ecNumber evidence="3">3.1.3.27</ecNumber>
    </submittedName>
</protein>
<dbReference type="GO" id="GO:0008962">
    <property type="term" value="F:phosphatidylglycerophosphatase activity"/>
    <property type="evidence" value="ECO:0007669"/>
    <property type="project" value="UniProtKB-EC"/>
</dbReference>
<dbReference type="SUPFAM" id="SSF56784">
    <property type="entry name" value="HAD-like"/>
    <property type="match status" value="1"/>
</dbReference>
<evidence type="ECO:0000313" key="3">
    <source>
        <dbReference type="EMBL" id="VFP81846.1"/>
    </source>
</evidence>
<dbReference type="Gene3D" id="3.40.50.1000">
    <property type="entry name" value="HAD superfamily/HAD-like"/>
    <property type="match status" value="1"/>
</dbReference>
<dbReference type="Proteomes" id="UP000294441">
    <property type="component" value="Chromosome 1"/>
</dbReference>
<keyword evidence="2" id="KW-0472">Membrane</keyword>
<accession>A0A451D7R7</accession>
<reference evidence="3 4" key="1">
    <citation type="submission" date="2019-02" db="EMBL/GenBank/DDBJ databases">
        <authorList>
            <person name="Manzano-Marin A."/>
            <person name="Manzano-Marin A."/>
        </authorList>
    </citation>
    <scope>NUCLEOTIDE SEQUENCE [LARGE SCALE GENOMIC DNA]</scope>
    <source>
        <strain evidence="3 4">ErCicurvipes</strain>
    </source>
</reference>
<keyword evidence="2" id="KW-0812">Transmembrane</keyword>
<dbReference type="RefSeq" id="WP_269472377.1">
    <property type="nucleotide sequence ID" value="NZ_LR217713.1"/>
</dbReference>
<sequence>MVSRCGRRVIFFDLDGTLHREDMFGSFILWLLWRQPLNFFLLIFIFPILGCIFLVQGYSSRWLTSFLLWSITFGHSESTLAKREEEFANWFRKYLTPFPKVQAHLMQHISSVDTEVWLITGSPRRLVEIVYGNSYFLPRVKLLASQMVRFCGGRALLVRCVGYEKVLQLELILGKPLNINIGYSDSKMDDPLLFFCRNAFRISSSGELTKIK</sequence>